<dbReference type="WBParaSite" id="nRc.2.0.1.t14497-RA">
    <property type="protein sequence ID" value="nRc.2.0.1.t14497-RA"/>
    <property type="gene ID" value="nRc.2.0.1.g14497"/>
</dbReference>
<proteinExistence type="predicted"/>
<protein>
    <submittedName>
        <fullName evidence="2">Uncharacterized protein</fullName>
    </submittedName>
</protein>
<organism evidence="1 2">
    <name type="scientific">Romanomermis culicivorax</name>
    <name type="common">Nematode worm</name>
    <dbReference type="NCBI Taxonomy" id="13658"/>
    <lineage>
        <taxon>Eukaryota</taxon>
        <taxon>Metazoa</taxon>
        <taxon>Ecdysozoa</taxon>
        <taxon>Nematoda</taxon>
        <taxon>Enoplea</taxon>
        <taxon>Dorylaimia</taxon>
        <taxon>Mermithida</taxon>
        <taxon>Mermithoidea</taxon>
        <taxon>Mermithidae</taxon>
        <taxon>Romanomermis</taxon>
    </lineage>
</organism>
<accession>A0A915IJZ6</accession>
<reference evidence="2" key="1">
    <citation type="submission" date="2022-11" db="UniProtKB">
        <authorList>
            <consortium name="WormBaseParasite"/>
        </authorList>
    </citation>
    <scope>IDENTIFICATION</scope>
</reference>
<dbReference type="Proteomes" id="UP000887565">
    <property type="component" value="Unplaced"/>
</dbReference>
<evidence type="ECO:0000313" key="2">
    <source>
        <dbReference type="WBParaSite" id="nRc.2.0.1.t14497-RA"/>
    </source>
</evidence>
<evidence type="ECO:0000313" key="1">
    <source>
        <dbReference type="Proteomes" id="UP000887565"/>
    </source>
</evidence>
<dbReference type="AlphaFoldDB" id="A0A915IJZ6"/>
<keyword evidence="1" id="KW-1185">Reference proteome</keyword>
<name>A0A915IJZ6_ROMCU</name>
<sequence>MARGHVVNFIFDPHIEDVHQEGPCNKQDNRIFISFVYKKICDYLELGIILLIAIDPRSRGSVYQAEYYNVKEKIDAGSAGGAARYPALKYDRALIVSQSMLTEQSLNVQPDIYR</sequence>